<evidence type="ECO:0000256" key="4">
    <source>
        <dbReference type="ARBA" id="ARBA00015384"/>
    </source>
</evidence>
<accession>A0A2R4WPD3</accession>
<dbReference type="GO" id="GO:0005886">
    <property type="term" value="C:plasma membrane"/>
    <property type="evidence" value="ECO:0007669"/>
    <property type="project" value="UniProtKB-SubCell"/>
</dbReference>
<dbReference type="EMBL" id="CP028843">
    <property type="protein sequence ID" value="AWB23383.1"/>
    <property type="molecule type" value="Genomic_DNA"/>
</dbReference>
<evidence type="ECO:0000256" key="7">
    <source>
        <dbReference type="ARBA" id="ARBA00022989"/>
    </source>
</evidence>
<keyword evidence="9 10" id="KW-0472">Membrane</keyword>
<dbReference type="HAMAP" id="MF_00155">
    <property type="entry name" value="CtaG"/>
    <property type="match status" value="1"/>
</dbReference>
<dbReference type="Pfam" id="PF04442">
    <property type="entry name" value="CtaG_Cox11"/>
    <property type="match status" value="1"/>
</dbReference>
<keyword evidence="6 10" id="KW-0735">Signal-anchor</keyword>
<proteinExistence type="inferred from homology"/>
<evidence type="ECO:0000256" key="1">
    <source>
        <dbReference type="ARBA" id="ARBA00004007"/>
    </source>
</evidence>
<feature type="topological domain" description="Periplasmic" evidence="10">
    <location>
        <begin position="39"/>
        <end position="206"/>
    </location>
</feature>
<comment type="subcellular location">
    <subcellularLocation>
        <location evidence="2 10">Cell inner membrane</location>
        <topology evidence="2 10">Single-pass type II membrane protein</topology>
        <orientation evidence="2 10">Periplasmic side</orientation>
    </subcellularLocation>
</comment>
<dbReference type="PANTHER" id="PTHR21320:SF3">
    <property type="entry name" value="CYTOCHROME C OXIDASE ASSEMBLY PROTEIN COX11, MITOCHONDRIAL-RELATED"/>
    <property type="match status" value="1"/>
</dbReference>
<keyword evidence="10" id="KW-1003">Cell membrane</keyword>
<dbReference type="SUPFAM" id="SSF110111">
    <property type="entry name" value="Ctag/Cox11"/>
    <property type="match status" value="1"/>
</dbReference>
<sequence length="206" mass="22033">MTDPRRETQTREAQKRARSTALACLGIVVGMTALAFAFVPLYDLFCKATGYDGTPLRGAAAAGPASQGDPQGSMVVHFDTNVAPGLPWRFVAETPQIEAQLGATKTVFFRVTNTGTVPSTGIATFNVQPGLTGGYFVKVQCFCFNEQTLQPGETMDFPVVFYLEPGIKADANTRDLTEMTLSYTYFASKNGQPQAALATPVGTKAN</sequence>
<comment type="similarity">
    <text evidence="3 10">Belongs to the COX11/CtaG family.</text>
</comment>
<dbReference type="Gene3D" id="2.60.370.10">
    <property type="entry name" value="Ctag/Cox11"/>
    <property type="match status" value="1"/>
</dbReference>
<reference evidence="12 13" key="1">
    <citation type="submission" date="2018-04" db="EMBL/GenBank/DDBJ databases">
        <title>Methylobacterium sp. PR1016A genome.</title>
        <authorList>
            <person name="Park W."/>
        </authorList>
    </citation>
    <scope>NUCLEOTIDE SEQUENCE [LARGE SCALE GENOMIC DNA]</scope>
    <source>
        <strain evidence="12 13">PR1016A</strain>
    </source>
</reference>
<evidence type="ECO:0000256" key="5">
    <source>
        <dbReference type="ARBA" id="ARBA00022692"/>
    </source>
</evidence>
<feature type="transmembrane region" description="Helical" evidence="11">
    <location>
        <begin position="21"/>
        <end position="42"/>
    </location>
</feature>
<keyword evidence="7 10" id="KW-1133">Transmembrane helix</keyword>
<dbReference type="RefSeq" id="WP_099955171.1">
    <property type="nucleotide sequence ID" value="NZ_CP028843.1"/>
</dbReference>
<evidence type="ECO:0000313" key="13">
    <source>
        <dbReference type="Proteomes" id="UP000244755"/>
    </source>
</evidence>
<evidence type="ECO:0000256" key="11">
    <source>
        <dbReference type="SAM" id="Phobius"/>
    </source>
</evidence>
<dbReference type="InterPro" id="IPR023471">
    <property type="entry name" value="CtaG/Cox11_dom_sf"/>
</dbReference>
<evidence type="ECO:0000256" key="3">
    <source>
        <dbReference type="ARBA" id="ARBA00009620"/>
    </source>
</evidence>
<dbReference type="Proteomes" id="UP000244755">
    <property type="component" value="Chromosome 1"/>
</dbReference>
<evidence type="ECO:0000256" key="6">
    <source>
        <dbReference type="ARBA" id="ARBA00022968"/>
    </source>
</evidence>
<keyword evidence="13" id="KW-1185">Reference proteome</keyword>
<dbReference type="GO" id="GO:0005507">
    <property type="term" value="F:copper ion binding"/>
    <property type="evidence" value="ECO:0007669"/>
    <property type="project" value="InterPro"/>
</dbReference>
<dbReference type="PANTHER" id="PTHR21320">
    <property type="entry name" value="CYTOCHROME C OXIDASE ASSEMBLY PROTEIN COX11-RELATED"/>
    <property type="match status" value="1"/>
</dbReference>
<dbReference type="InterPro" id="IPR007533">
    <property type="entry name" value="Cyt_c_oxidase_assmbl_CtaG"/>
</dbReference>
<dbReference type="GO" id="GO:0008535">
    <property type="term" value="P:respiratory chain complex IV assembly"/>
    <property type="evidence" value="ECO:0007669"/>
    <property type="project" value="UniProtKB-UniRule"/>
</dbReference>
<dbReference type="KEGG" id="mee:DA075_22830"/>
<feature type="topological domain" description="Cytoplasmic" evidence="10">
    <location>
        <begin position="1"/>
        <end position="15"/>
    </location>
</feature>
<keyword evidence="8 10" id="KW-0186">Copper</keyword>
<dbReference type="PIRSF" id="PIRSF005413">
    <property type="entry name" value="COX11"/>
    <property type="match status" value="1"/>
</dbReference>
<evidence type="ECO:0000313" key="12">
    <source>
        <dbReference type="EMBL" id="AWB23383.1"/>
    </source>
</evidence>
<dbReference type="OrthoDB" id="9804841at2"/>
<gene>
    <name evidence="10" type="primary">ctaG</name>
    <name evidence="12" type="ORF">DA075_22830</name>
</gene>
<evidence type="ECO:0000256" key="8">
    <source>
        <dbReference type="ARBA" id="ARBA00023008"/>
    </source>
</evidence>
<evidence type="ECO:0000256" key="2">
    <source>
        <dbReference type="ARBA" id="ARBA00004382"/>
    </source>
</evidence>
<evidence type="ECO:0000256" key="10">
    <source>
        <dbReference type="HAMAP-Rule" id="MF_00155"/>
    </source>
</evidence>
<dbReference type="NCBIfam" id="NF003465">
    <property type="entry name" value="PRK05089.1"/>
    <property type="match status" value="1"/>
</dbReference>
<evidence type="ECO:0000256" key="9">
    <source>
        <dbReference type="ARBA" id="ARBA00023136"/>
    </source>
</evidence>
<keyword evidence="10" id="KW-0997">Cell inner membrane</keyword>
<name>A0A2R4WPD3_9HYPH</name>
<dbReference type="AlphaFoldDB" id="A0A2R4WPD3"/>
<protein>
    <recommendedName>
        <fullName evidence="4 10">Cytochrome c oxidase assembly protein CtaG</fullName>
    </recommendedName>
</protein>
<organism evidence="12 13">
    <name type="scientific">Methylobacterium currus</name>
    <dbReference type="NCBI Taxonomy" id="2051553"/>
    <lineage>
        <taxon>Bacteria</taxon>
        <taxon>Pseudomonadati</taxon>
        <taxon>Pseudomonadota</taxon>
        <taxon>Alphaproteobacteria</taxon>
        <taxon>Hyphomicrobiales</taxon>
        <taxon>Methylobacteriaceae</taxon>
        <taxon>Methylobacterium</taxon>
    </lineage>
</organism>
<comment type="function">
    <text evidence="1 10">Exerts its effect at some terminal stage of cytochrome c oxidase synthesis, probably by being involved in the insertion of the copper B into subunit I.</text>
</comment>
<keyword evidence="5 10" id="KW-0812">Transmembrane</keyword>